<evidence type="ECO:0000256" key="1">
    <source>
        <dbReference type="ARBA" id="ARBA00004606"/>
    </source>
</evidence>
<reference evidence="14 15" key="1">
    <citation type="journal article" date="2021" name="Nat. Plants">
        <title>The Taxus genome provides insights into paclitaxel biosynthesis.</title>
        <authorList>
            <person name="Xiong X."/>
            <person name="Gou J."/>
            <person name="Liao Q."/>
            <person name="Li Y."/>
            <person name="Zhou Q."/>
            <person name="Bi G."/>
            <person name="Li C."/>
            <person name="Du R."/>
            <person name="Wang X."/>
            <person name="Sun T."/>
            <person name="Guo L."/>
            <person name="Liang H."/>
            <person name="Lu P."/>
            <person name="Wu Y."/>
            <person name="Zhang Z."/>
            <person name="Ro D.K."/>
            <person name="Shang Y."/>
            <person name="Huang S."/>
            <person name="Yan J."/>
        </authorList>
    </citation>
    <scope>NUCLEOTIDE SEQUENCE [LARGE SCALE GENOMIC DNA]</scope>
    <source>
        <strain evidence="14">Ta-2019</strain>
    </source>
</reference>
<evidence type="ECO:0000256" key="11">
    <source>
        <dbReference type="ARBA" id="ARBA00023253"/>
    </source>
</evidence>
<accession>A0AA38G9W9</accession>
<evidence type="ECO:0000256" key="2">
    <source>
        <dbReference type="ARBA" id="ARBA00004881"/>
    </source>
</evidence>
<organism evidence="14 15">
    <name type="scientific">Taxus chinensis</name>
    <name type="common">Chinese yew</name>
    <name type="synonym">Taxus wallichiana var. chinensis</name>
    <dbReference type="NCBI Taxonomy" id="29808"/>
    <lineage>
        <taxon>Eukaryota</taxon>
        <taxon>Viridiplantae</taxon>
        <taxon>Streptophyta</taxon>
        <taxon>Embryophyta</taxon>
        <taxon>Tracheophyta</taxon>
        <taxon>Spermatophyta</taxon>
        <taxon>Pinopsida</taxon>
        <taxon>Pinidae</taxon>
        <taxon>Conifers II</taxon>
        <taxon>Cupressales</taxon>
        <taxon>Taxaceae</taxon>
        <taxon>Taxus</taxon>
    </lineage>
</organism>
<name>A0AA38G9W9_TAXCH</name>
<gene>
    <name evidence="14" type="ORF">KI387_019282</name>
</gene>
<comment type="pathway">
    <text evidence="2">Glycan metabolism.</text>
</comment>
<protein>
    <recommendedName>
        <fullName evidence="13">O-fucosyltransferase family protein</fullName>
    </recommendedName>
</protein>
<comment type="similarity">
    <text evidence="3">Belongs to the glycosyltransferase GT106 family.</text>
</comment>
<keyword evidence="10" id="KW-0325">Glycoprotein</keyword>
<sequence length="163" mass="18363">ISDIHKLLMYHTNKQASVLHSVNPESGHSFPLFSQLKLDFMLVNTMAPPSIFIMPNSMMGMNACTNSTNSSCGHKYLKSNTSSELIPSQICDMVSIARIMNVTLVLPSLDHTSYWDDPSDFKDLFDWQHFIETLKDDINIVESLPPSYANVEPLKKAPISWSK</sequence>
<keyword evidence="11" id="KW-0294">Fucose metabolism</keyword>
<dbReference type="GO" id="GO:0016020">
    <property type="term" value="C:membrane"/>
    <property type="evidence" value="ECO:0007669"/>
    <property type="project" value="UniProtKB-SubCell"/>
</dbReference>
<keyword evidence="4" id="KW-0328">Glycosyltransferase</keyword>
<comment type="caution">
    <text evidence="14">The sequence shown here is derived from an EMBL/GenBank/DDBJ whole genome shotgun (WGS) entry which is preliminary data.</text>
</comment>
<feature type="non-terminal residue" evidence="14">
    <location>
        <position position="1"/>
    </location>
</feature>
<keyword evidence="15" id="KW-1185">Reference proteome</keyword>
<keyword evidence="7" id="KW-0735">Signal-anchor</keyword>
<dbReference type="GO" id="GO:0006004">
    <property type="term" value="P:fucose metabolic process"/>
    <property type="evidence" value="ECO:0007669"/>
    <property type="project" value="UniProtKB-KW"/>
</dbReference>
<evidence type="ECO:0000256" key="13">
    <source>
        <dbReference type="ARBA" id="ARBA00030350"/>
    </source>
</evidence>
<evidence type="ECO:0000256" key="7">
    <source>
        <dbReference type="ARBA" id="ARBA00022968"/>
    </source>
</evidence>
<dbReference type="PANTHER" id="PTHR31741">
    <property type="entry name" value="OS02G0726500 PROTEIN-RELATED"/>
    <property type="match status" value="1"/>
</dbReference>
<keyword evidence="8" id="KW-1133">Transmembrane helix</keyword>
<evidence type="ECO:0000313" key="14">
    <source>
        <dbReference type="EMBL" id="KAH9317513.1"/>
    </source>
</evidence>
<evidence type="ECO:0000256" key="6">
    <source>
        <dbReference type="ARBA" id="ARBA00022692"/>
    </source>
</evidence>
<evidence type="ECO:0000256" key="12">
    <source>
        <dbReference type="ARBA" id="ARBA00023277"/>
    </source>
</evidence>
<dbReference type="PANTHER" id="PTHR31741:SF4">
    <property type="entry name" value="O-FUCOSYLTRANSFERASE 28"/>
    <property type="match status" value="1"/>
</dbReference>
<dbReference type="EMBL" id="JAHRHJ020000004">
    <property type="protein sequence ID" value="KAH9317513.1"/>
    <property type="molecule type" value="Genomic_DNA"/>
</dbReference>
<evidence type="ECO:0000256" key="8">
    <source>
        <dbReference type="ARBA" id="ARBA00022989"/>
    </source>
</evidence>
<keyword evidence="12" id="KW-0119">Carbohydrate metabolism</keyword>
<keyword evidence="6" id="KW-0812">Transmembrane</keyword>
<keyword evidence="9" id="KW-0472">Membrane</keyword>
<keyword evidence="5" id="KW-0808">Transferase</keyword>
<dbReference type="InterPro" id="IPR019378">
    <property type="entry name" value="GDP-Fuc_O-FucTrfase"/>
</dbReference>
<dbReference type="Proteomes" id="UP000824469">
    <property type="component" value="Unassembled WGS sequence"/>
</dbReference>
<evidence type="ECO:0000256" key="10">
    <source>
        <dbReference type="ARBA" id="ARBA00023180"/>
    </source>
</evidence>
<comment type="subcellular location">
    <subcellularLocation>
        <location evidence="1">Membrane</location>
        <topology evidence="1">Single-pass type II membrane protein</topology>
    </subcellularLocation>
</comment>
<evidence type="ECO:0000313" key="15">
    <source>
        <dbReference type="Proteomes" id="UP000824469"/>
    </source>
</evidence>
<dbReference type="Pfam" id="PF10250">
    <property type="entry name" value="O-FucT"/>
    <property type="match status" value="1"/>
</dbReference>
<evidence type="ECO:0000256" key="5">
    <source>
        <dbReference type="ARBA" id="ARBA00022679"/>
    </source>
</evidence>
<feature type="non-terminal residue" evidence="14">
    <location>
        <position position="163"/>
    </location>
</feature>
<dbReference type="GO" id="GO:0016757">
    <property type="term" value="F:glycosyltransferase activity"/>
    <property type="evidence" value="ECO:0007669"/>
    <property type="project" value="UniProtKB-KW"/>
</dbReference>
<evidence type="ECO:0000256" key="9">
    <source>
        <dbReference type="ARBA" id="ARBA00023136"/>
    </source>
</evidence>
<proteinExistence type="inferred from homology"/>
<evidence type="ECO:0000256" key="4">
    <source>
        <dbReference type="ARBA" id="ARBA00022676"/>
    </source>
</evidence>
<dbReference type="AlphaFoldDB" id="A0AA38G9W9"/>
<dbReference type="GO" id="GO:0005737">
    <property type="term" value="C:cytoplasm"/>
    <property type="evidence" value="ECO:0007669"/>
    <property type="project" value="TreeGrafter"/>
</dbReference>
<evidence type="ECO:0000256" key="3">
    <source>
        <dbReference type="ARBA" id="ARBA00007737"/>
    </source>
</evidence>